<evidence type="ECO:0000313" key="1">
    <source>
        <dbReference type="EMBL" id="CAK7336309.1"/>
    </source>
</evidence>
<dbReference type="SUPFAM" id="SSF52058">
    <property type="entry name" value="L domain-like"/>
    <property type="match status" value="1"/>
</dbReference>
<dbReference type="Proteomes" id="UP001314170">
    <property type="component" value="Unassembled WGS sequence"/>
</dbReference>
<proteinExistence type="predicted"/>
<name>A0AAV1RM59_9ROSI</name>
<dbReference type="EMBL" id="CAWUPB010000994">
    <property type="protein sequence ID" value="CAK7336309.1"/>
    <property type="molecule type" value="Genomic_DNA"/>
</dbReference>
<dbReference type="InterPro" id="IPR032675">
    <property type="entry name" value="LRR_dom_sf"/>
</dbReference>
<dbReference type="PANTHER" id="PTHR48058:SF34">
    <property type="entry name" value="LEUCINE-RICH REPEAT-CONTAINING N-TERMINAL PLANT-TYPE DOMAIN-CONTAINING PROTEIN"/>
    <property type="match status" value="1"/>
</dbReference>
<evidence type="ECO:0000313" key="2">
    <source>
        <dbReference type="Proteomes" id="UP001314170"/>
    </source>
</evidence>
<reference evidence="1 2" key="1">
    <citation type="submission" date="2024-01" db="EMBL/GenBank/DDBJ databases">
        <authorList>
            <person name="Waweru B."/>
        </authorList>
    </citation>
    <scope>NUCLEOTIDE SEQUENCE [LARGE SCALE GENOMIC DNA]</scope>
</reference>
<sequence>MISPILQTDLHLGLVMGIVCRWHGIVRHDSIGHVILPGGKINPSLLNLKHLVHLDSSNNDFEGIHIPKFLGSPESLIYLNLSDARIWRYDSSSTRKPLKSSLS</sequence>
<dbReference type="Gene3D" id="3.80.10.10">
    <property type="entry name" value="Ribonuclease Inhibitor"/>
    <property type="match status" value="1"/>
</dbReference>
<gene>
    <name evidence="1" type="ORF">DCAF_LOCUS11317</name>
</gene>
<accession>A0AAV1RM59</accession>
<protein>
    <submittedName>
        <fullName evidence="1">Uncharacterized protein</fullName>
    </submittedName>
</protein>
<dbReference type="AlphaFoldDB" id="A0AAV1RM59"/>
<keyword evidence="2" id="KW-1185">Reference proteome</keyword>
<comment type="caution">
    <text evidence="1">The sequence shown here is derived from an EMBL/GenBank/DDBJ whole genome shotgun (WGS) entry which is preliminary data.</text>
</comment>
<organism evidence="1 2">
    <name type="scientific">Dovyalis caffra</name>
    <dbReference type="NCBI Taxonomy" id="77055"/>
    <lineage>
        <taxon>Eukaryota</taxon>
        <taxon>Viridiplantae</taxon>
        <taxon>Streptophyta</taxon>
        <taxon>Embryophyta</taxon>
        <taxon>Tracheophyta</taxon>
        <taxon>Spermatophyta</taxon>
        <taxon>Magnoliopsida</taxon>
        <taxon>eudicotyledons</taxon>
        <taxon>Gunneridae</taxon>
        <taxon>Pentapetalae</taxon>
        <taxon>rosids</taxon>
        <taxon>fabids</taxon>
        <taxon>Malpighiales</taxon>
        <taxon>Salicaceae</taxon>
        <taxon>Flacourtieae</taxon>
        <taxon>Dovyalis</taxon>
    </lineage>
</organism>
<dbReference type="PANTHER" id="PTHR48058">
    <property type="entry name" value="LRR RECEPTOR-LIKE SERINE/THREONINE-PROTEIN KINASE FLS2-RELATED"/>
    <property type="match status" value="1"/>
</dbReference>